<dbReference type="RefSeq" id="WP_098978085.1">
    <property type="nucleotide sequence ID" value="NZ_NIRJ01000001.1"/>
</dbReference>
<evidence type="ECO:0000313" key="1">
    <source>
        <dbReference type="EMBL" id="PHH95912.1"/>
    </source>
</evidence>
<dbReference type="Proteomes" id="UP000225199">
    <property type="component" value="Unassembled WGS sequence"/>
</dbReference>
<evidence type="ECO:0000313" key="2">
    <source>
        <dbReference type="Proteomes" id="UP000225199"/>
    </source>
</evidence>
<dbReference type="AlphaFoldDB" id="A0A2C6AV76"/>
<dbReference type="EMBL" id="NIRJ01000001">
    <property type="protein sequence ID" value="PHH95912.1"/>
    <property type="molecule type" value="Genomic_DNA"/>
</dbReference>
<gene>
    <name evidence="1" type="ORF">CA840_00095</name>
</gene>
<sequence>MITIEEIKSILNKKFINNYQTITRVSERTDHNEDKISMLESEFKIFNYDDGILKIINKQKNQEPICAVDAIDIQEDIIYFIEFKDGAVFGAKPKDKYQLRLKMIESIFQLLDVLGLPLNKFKEFLDLKKVFILVYNEDNAYKGIYPEEKELRYNEYKRRLEKYKETQIYSDVKLYNKEKFEEKYINKYSYI</sequence>
<protein>
    <submittedName>
        <fullName evidence="1">Uncharacterized protein</fullName>
    </submittedName>
</protein>
<reference evidence="1 2" key="1">
    <citation type="submission" date="2017-06" db="EMBL/GenBank/DDBJ databases">
        <title>Draft genome sequence of Fusobacterium nucleatum subsp. polymorphum KCOM 1002 (=ChDC F175).</title>
        <authorList>
            <person name="Kook J.-K."/>
            <person name="Park S.-N."/>
            <person name="Lim Y.K."/>
            <person name="Roh H."/>
        </authorList>
    </citation>
    <scope>NUCLEOTIDE SEQUENCE [LARGE SCALE GENOMIC DNA]</scope>
    <source>
        <strain evidence="2">KCOM 1002 (ChDC F175)</strain>
    </source>
</reference>
<name>A0A2C6AV76_FUSNP</name>
<proteinExistence type="predicted"/>
<organism evidence="1 2">
    <name type="scientific">Fusobacterium nucleatum subsp. polymorphum</name>
    <name type="common">Fusobacterium polymorphum</name>
    <dbReference type="NCBI Taxonomy" id="76857"/>
    <lineage>
        <taxon>Bacteria</taxon>
        <taxon>Fusobacteriati</taxon>
        <taxon>Fusobacteriota</taxon>
        <taxon>Fusobacteriia</taxon>
        <taxon>Fusobacteriales</taxon>
        <taxon>Fusobacteriaceae</taxon>
        <taxon>Fusobacterium</taxon>
    </lineage>
</organism>
<accession>A0A2C6AV76</accession>
<comment type="caution">
    <text evidence="1">The sequence shown here is derived from an EMBL/GenBank/DDBJ whole genome shotgun (WGS) entry which is preliminary data.</text>
</comment>